<evidence type="ECO:0000313" key="5">
    <source>
        <dbReference type="Proteomes" id="UP000050795"/>
    </source>
</evidence>
<feature type="region of interest" description="Disordered" evidence="3">
    <location>
        <begin position="842"/>
        <end position="861"/>
    </location>
</feature>
<reference evidence="6" key="2">
    <citation type="submission" date="2023-11" db="UniProtKB">
        <authorList>
            <consortium name="WormBaseParasite"/>
        </authorList>
    </citation>
    <scope>IDENTIFICATION</scope>
</reference>
<name>A0AA85K7F5_TRIRE</name>
<sequence>MKKLKSGRRASNYPYYNILKRISPITWSKYGSPNDIRAVSDSSLNSQVILVDGPAAAVNHVTIPGLSKSSLQLTERYLYLIIKPICRKPFLLRIDCKTDKGVIFRITLSNAFKQTKISNLSLYLPLSSLNVSLDDIERKWCILRLNLYEIISEYSDYRYHSLSRLQICCSIFLYAAFTSDNQYSPFVPRRKNMTQKYTGEAFLPVPNEFWPPNYSENLSNLLNLVMVPENTSNDTRLKTSEKTGLSSDKQDKMLDGSIHSPVPEIVEKNEMFENPADKEILKMSTECENNVENDSDLQLDNNLISTGITSQESTETNNVLDLVYAASCPSYFTSIIITQNGRVIIFPCAAFIIVMEIASKQQCFLEGHTAEVVSICQDTDGRLIGSCQSPIFDQINSCFGIVHVWRMPNAPCSSKRIQYPLGIGRIHNIQSFKGVCISERGEFLITYGLDIRSRGLVAIWDLRNLFRSSVLPLLARSTIDSNPVSLCLLPNGFNENDTSDSSIRFATVSGRNPPNETIIDSNKYHCFNKKTFSEIRLWRFKYPPIKQGLIKEFNDITLKNKYHLSSSPIPLTVLLNSSFRHSLNFISCCIKCQILKSDQLNYDGVNYSLLVGSSTGHILEIDPNLFCISNVYQLTRNSQEHDPNTFDLQLLASREFINDQWILNFQNKLNHSKGNLIPITSLYWMYPGGCFSLGWLAICTQDGCIVVWEFANSTDPVIVSVKYPSIISAVHSCWRSESVDKSLHQVFIAIATCSGGLACLDLDFRYNIQKNVITADKLERRNEFTLIKCTPRRLLSWQAYSAVIAADMIQSDKVGSQCVLATLSADGILRIRNISSSSSLISQEKANNNNDNKNEPKMPSILEDSNTTELTENPLIDLVIPDEIPSHIVIQPRLDLSKSTLINNGNDNISWLRIVCGYPVSGLIRVFSPSNTKMLKELDFHKGYDITGLMFSPCGSYLYTSDSSGQLAAWRIVNNDAENSCEILLMNSLNHHICIFKSMQPIIMKEDNNSIKLSETKQSIMTICSKGLYIAYMGPQVGNVTIAEAVNLSTIVEINLFHLISKYFQKVDSTFKYNDVSYFLKSLHYIQFIRQEVNHSNKKNSCSLFVCTSHGHLFKFTAPNGKLISCAEFPLVSQSTNSEIYINAMKINPNSGHTLLLSETSSPFIYIASTNFYPLHEFKNNHHNDGGVLNRSIIIYQKFIGHIYSTDKFYFTFDEKYCISIDKGYWNNRTAQTSSALHNDQLYTTNKQMKASSIFFWKFQEIQPICESKGEEEYFIEENLEIENSQVIVQPTSVQPPCQSSECENKLSLPPSTPTPDGPSTEIYTETSVLNNVDSNKTNDDNCDKQYKQNTLQDDYPPLCHRHWTVFTDNNQPMPRKVNINMINELKFTPIGGELLKGSIGFGCFNHMIDNLIWDSDTGLFIYTYESLLIFEELETGLQSAYRSVINHNSEYNKVFYGEILNSLALIPNKSVLAIGSTSYWHLSEKKSSFPDITSTLITIPIKFNQYSKYSTSLTSLPILKCASYKRFLLPINNQSIKSYSSIEEHNTLLYGILLTMSFTMDSRYLITIEDYRTNGLKLWSTYDWTILSSICMDGYCNQILCSPLFGNEFITIGGHLNHDDDNGVKSINRESLILFWKIDIKHSRYSADYQNSYDGNVMNSDNPLTFIKGITSLQGESRFVQNTEYCSATYMKIPNKLDYYTTMPKMILLLLVADNFGQLSLWDVNSHACIYNFSAECNEISVISPCGPYGFVTGNTSGILHQWRLDLEFPSSDDHISMHHHNSLMNKSNSNSYHGGIRNVNGKIMKSIHYSTQTGFLSACFDLEGQIGVVSTNDCNLWYVDWSEVEGNTAICCRTSEVETSLSETPTGITLLSSGHKTQITGLVWWSKHDQQFFNTNENNNDQLSTSSTNSNDIIVTCSLDGSIRLWNPEARQLLSELQINESVNTSNKSIGAVNLCGLNYPGIKCSGSVTCSDGMTITSEDERSKSSPGCLAVAYTDTSVRLFCLHKMCIISECKPLFPRLNDQITVLSFCSPYYLIAGTRNGLLILLSLTNNNRSALNEGDKPQPILIKRIMKDHLLSNQISMPIHCIDTYEQALSYDYYLNRLQEKAFTNNNNNILKRNLYNLDGGEDKQSESWISLAIGGGNRLSVWNLSVCANAYHNPLRFYLIGWLPLDSLQWINDLTTNGDINNTTTTTNSNEMESNKYSFHAMFLPTHNLKDTLGLVKNDRPHQEIFDSHKHPHILIYGSRSCNDKTYLWIYSLDNLVKNRSTPQPWLHIPGRVEFINPVLIYQSSDTVHSIDKKSASLCLYMIVLMRTQQHQTEIHLSKLYSSNGLQSKWRKLTGPQSSVPISHLRHLKNSVNTLPVLRTIVQSEKGKICIAAAYGRELLIWEESDSLEISSLTN</sequence>
<feature type="domain" description="CFA20" evidence="4">
    <location>
        <begin position="26"/>
        <end position="184"/>
    </location>
</feature>
<evidence type="ECO:0000256" key="2">
    <source>
        <dbReference type="ARBA" id="ARBA00022737"/>
    </source>
</evidence>
<protein>
    <recommendedName>
        <fullName evidence="4">CFA20 domain-containing protein</fullName>
    </recommendedName>
</protein>
<keyword evidence="2" id="KW-0677">Repeat</keyword>
<accession>A0AA85K7F5</accession>
<reference evidence="5" key="1">
    <citation type="submission" date="2022-06" db="EMBL/GenBank/DDBJ databases">
        <authorList>
            <person name="Berger JAMES D."/>
            <person name="Berger JAMES D."/>
        </authorList>
    </citation>
    <scope>NUCLEOTIDE SEQUENCE [LARGE SCALE GENOMIC DNA]</scope>
</reference>
<dbReference type="Proteomes" id="UP000050795">
    <property type="component" value="Unassembled WGS sequence"/>
</dbReference>
<dbReference type="SMART" id="SM00320">
    <property type="entry name" value="WD40"/>
    <property type="match status" value="5"/>
</dbReference>
<dbReference type="Pfam" id="PF05018">
    <property type="entry name" value="CFA20_dom"/>
    <property type="match status" value="1"/>
</dbReference>
<dbReference type="SUPFAM" id="SSF50998">
    <property type="entry name" value="Quinoprotein alcohol dehydrogenase-like"/>
    <property type="match status" value="2"/>
</dbReference>
<feature type="compositionally biased region" description="Low complexity" evidence="3">
    <location>
        <begin position="842"/>
        <end position="851"/>
    </location>
</feature>
<organism evidence="5 6">
    <name type="scientific">Trichobilharzia regenti</name>
    <name type="common">Nasal bird schistosome</name>
    <dbReference type="NCBI Taxonomy" id="157069"/>
    <lineage>
        <taxon>Eukaryota</taxon>
        <taxon>Metazoa</taxon>
        <taxon>Spiralia</taxon>
        <taxon>Lophotrochozoa</taxon>
        <taxon>Platyhelminthes</taxon>
        <taxon>Trematoda</taxon>
        <taxon>Digenea</taxon>
        <taxon>Strigeidida</taxon>
        <taxon>Schistosomatoidea</taxon>
        <taxon>Schistosomatidae</taxon>
        <taxon>Trichobilharzia</taxon>
    </lineage>
</organism>
<dbReference type="InterPro" id="IPR001680">
    <property type="entry name" value="WD40_rpt"/>
</dbReference>
<dbReference type="Gene3D" id="2.130.10.10">
    <property type="entry name" value="YVTN repeat-like/Quinoprotein amine dehydrogenase"/>
    <property type="match status" value="3"/>
</dbReference>
<dbReference type="SUPFAM" id="SSF50978">
    <property type="entry name" value="WD40 repeat-like"/>
    <property type="match status" value="2"/>
</dbReference>
<dbReference type="InterPro" id="IPR050630">
    <property type="entry name" value="WD_repeat_EMAP"/>
</dbReference>
<dbReference type="InterPro" id="IPR015943">
    <property type="entry name" value="WD40/YVTN_repeat-like_dom_sf"/>
</dbReference>
<feature type="region of interest" description="Disordered" evidence="3">
    <location>
        <begin position="1293"/>
        <end position="1322"/>
    </location>
</feature>
<evidence type="ECO:0000259" key="4">
    <source>
        <dbReference type="Pfam" id="PF05018"/>
    </source>
</evidence>
<dbReference type="Pfam" id="PF00400">
    <property type="entry name" value="WD40"/>
    <property type="match status" value="1"/>
</dbReference>
<feature type="compositionally biased region" description="Polar residues" evidence="3">
    <location>
        <begin position="1293"/>
        <end position="1302"/>
    </location>
</feature>
<dbReference type="PANTHER" id="PTHR13720">
    <property type="entry name" value="WD-40 REPEAT PROTEIN"/>
    <property type="match status" value="1"/>
</dbReference>
<feature type="region of interest" description="Disordered" evidence="3">
    <location>
        <begin position="234"/>
        <end position="253"/>
    </location>
</feature>
<dbReference type="InterPro" id="IPR036322">
    <property type="entry name" value="WD40_repeat_dom_sf"/>
</dbReference>
<keyword evidence="5" id="KW-1185">Reference proteome</keyword>
<dbReference type="InterPro" id="IPR007714">
    <property type="entry name" value="CFA20_dom"/>
</dbReference>
<proteinExistence type="predicted"/>
<keyword evidence="1" id="KW-0853">WD repeat</keyword>
<evidence type="ECO:0000313" key="6">
    <source>
        <dbReference type="WBParaSite" id="TREG1_82520.1"/>
    </source>
</evidence>
<evidence type="ECO:0000256" key="1">
    <source>
        <dbReference type="ARBA" id="ARBA00022574"/>
    </source>
</evidence>
<dbReference type="PANTHER" id="PTHR13720:SF33">
    <property type="entry name" value="HELP DOMAIN-CONTAINING PROTEIN"/>
    <property type="match status" value="1"/>
</dbReference>
<dbReference type="WBParaSite" id="TREG1_82520.1">
    <property type="protein sequence ID" value="TREG1_82520.1"/>
    <property type="gene ID" value="TREG1_82520"/>
</dbReference>
<dbReference type="InterPro" id="IPR011047">
    <property type="entry name" value="Quinoprotein_ADH-like_sf"/>
</dbReference>
<evidence type="ECO:0000256" key="3">
    <source>
        <dbReference type="SAM" id="MobiDB-lite"/>
    </source>
</evidence>